<evidence type="ECO:0000256" key="1">
    <source>
        <dbReference type="SAM" id="Phobius"/>
    </source>
</evidence>
<reference evidence="2 3" key="1">
    <citation type="submission" date="2016-01" db="EMBL/GenBank/DDBJ databases">
        <authorList>
            <person name="Oliw E.H."/>
        </authorList>
    </citation>
    <scope>NUCLEOTIDE SEQUENCE [LARGE SCALE GENOMIC DNA]</scope>
    <source>
        <strain evidence="2 3">GED7760B</strain>
    </source>
</reference>
<name>A0A133NP81_GARVA</name>
<dbReference type="PATRIC" id="fig|2702.99.peg.816"/>
<feature type="transmembrane region" description="Helical" evidence="1">
    <location>
        <begin position="20"/>
        <end position="41"/>
    </location>
</feature>
<proteinExistence type="predicted"/>
<sequence>MGRLKVVFWPFYGCCAVDHGLAAVLTMYHANIQFFIVALGLKRMKSLG</sequence>
<organism evidence="2 3">
    <name type="scientific">Gardnerella vaginalis</name>
    <dbReference type="NCBI Taxonomy" id="2702"/>
    <lineage>
        <taxon>Bacteria</taxon>
        <taxon>Bacillati</taxon>
        <taxon>Actinomycetota</taxon>
        <taxon>Actinomycetes</taxon>
        <taxon>Bifidobacteriales</taxon>
        <taxon>Bifidobacteriaceae</taxon>
        <taxon>Gardnerella</taxon>
    </lineage>
</organism>
<keyword evidence="1" id="KW-0472">Membrane</keyword>
<comment type="caution">
    <text evidence="2">The sequence shown here is derived from an EMBL/GenBank/DDBJ whole genome shotgun (WGS) entry which is preliminary data.</text>
</comment>
<evidence type="ECO:0000313" key="3">
    <source>
        <dbReference type="Proteomes" id="UP000070558"/>
    </source>
</evidence>
<dbReference type="Proteomes" id="UP000070558">
    <property type="component" value="Unassembled WGS sequence"/>
</dbReference>
<keyword evidence="1" id="KW-0812">Transmembrane</keyword>
<dbReference type="EMBL" id="LRQA01000040">
    <property type="protein sequence ID" value="KXA18048.1"/>
    <property type="molecule type" value="Genomic_DNA"/>
</dbReference>
<protein>
    <submittedName>
        <fullName evidence="2">Uncharacterized protein</fullName>
    </submittedName>
</protein>
<gene>
    <name evidence="2" type="ORF">HMPREF3216_00835</name>
</gene>
<accession>A0A133NP81</accession>
<keyword evidence="1" id="KW-1133">Transmembrane helix</keyword>
<evidence type="ECO:0000313" key="2">
    <source>
        <dbReference type="EMBL" id="KXA18048.1"/>
    </source>
</evidence>
<dbReference type="AlphaFoldDB" id="A0A133NP81"/>